<sequence>MQPIKQIPEGERTKTIYTLIKDQKYNDAIQYLNYELQFTPRSRTLSLLAYCYYMKQDFSNACKIYEQLVSFYPEVEEYKLYLAQTYYKDADLTLSPYKIRKKEIEHAKSLIRQGDPEDPDNLINEGCILYKEEKFEEARHKFQEAINKVGYNTELAYNIALCHYKLKQLAPSLENIAKIIEKGVREHPELGVGSNAEGIEVKSVGNSQALKETALIEAFNLKAAIEYQIKNIPAAKEALLDMPPRSEEELDPVTLMNQALMNMDDKPSDGFKTADVLAENTDLTFKIMKNEDFEFIDALILQNASPEEAFRRFEILSNKSIDNLRKITKDIQDARLNRDNESIKKSLKNFDDQLEKYIPVLMAMAKIYWDRQNYQAVEKLFKQSAEFCADHEVWKLNVAQVFFVQDNKFQEALKYFEPIVKRYSENLLQLQAMVIANLCVSYIMVNQNEDAEELMKKLEREEEKSALQEPEKNVYHLCIVNLVIGTLYCAKNNYEFGISRIIKSLEPLNKKVNTDTWYYAKRCFCSLIETMAKQQLVLKDASIVEMLEFLDTAELQCKNIPTVINPLEQLDEKKTVSYEARMLKRMFYKLRC</sequence>
<dbReference type="InParanoid" id="G0QQQ3"/>
<dbReference type="FunFam" id="1.25.40.10:FF:000418">
    <property type="entry name" value="Tetratricopeptide repeat protein 30A"/>
    <property type="match status" value="1"/>
</dbReference>
<keyword evidence="7" id="KW-0966">Cell projection</keyword>
<keyword evidence="6" id="KW-0969">Cilium</keyword>
<dbReference type="GO" id="GO:0030992">
    <property type="term" value="C:intraciliary transport particle B"/>
    <property type="evidence" value="ECO:0007669"/>
    <property type="project" value="TreeGrafter"/>
</dbReference>
<dbReference type="AlphaFoldDB" id="G0QQQ3"/>
<keyword evidence="9" id="KW-1185">Reference proteome</keyword>
<comment type="similarity">
    <text evidence="2">Belongs to the TTC30/dfy-1/fleer family.</text>
</comment>
<accession>G0QQQ3</accession>
<dbReference type="SUPFAM" id="SSF48452">
    <property type="entry name" value="TPR-like"/>
    <property type="match status" value="1"/>
</dbReference>
<gene>
    <name evidence="8" type="ORF">IMG5_082640</name>
</gene>
<dbReference type="GeneID" id="14908615"/>
<dbReference type="RefSeq" id="XP_004036439.1">
    <property type="nucleotide sequence ID" value="XM_004036391.1"/>
</dbReference>
<dbReference type="PANTHER" id="PTHR20931:SF0">
    <property type="entry name" value="TETRATRICOPEPTIDE REPEAT PROTEIN 30"/>
    <property type="match status" value="1"/>
</dbReference>
<dbReference type="InterPro" id="IPR019734">
    <property type="entry name" value="TPR_rpt"/>
</dbReference>
<protein>
    <submittedName>
        <fullName evidence="8">Tetratricopeptide repeat protein</fullName>
    </submittedName>
</protein>
<proteinExistence type="inferred from homology"/>
<dbReference type="PANTHER" id="PTHR20931">
    <property type="entry name" value="TETRATRICOPEPTIDE REPEAT PROTEIN 30"/>
    <property type="match status" value="1"/>
</dbReference>
<dbReference type="GO" id="GO:0005879">
    <property type="term" value="C:axonemal microtubule"/>
    <property type="evidence" value="ECO:0007669"/>
    <property type="project" value="TreeGrafter"/>
</dbReference>
<dbReference type="GO" id="GO:0120170">
    <property type="term" value="F:intraciliary transport particle B binding"/>
    <property type="evidence" value="ECO:0007669"/>
    <property type="project" value="TreeGrafter"/>
</dbReference>
<dbReference type="eggNOG" id="KOG4340">
    <property type="taxonomic scope" value="Eukaryota"/>
</dbReference>
<dbReference type="GO" id="GO:0042073">
    <property type="term" value="P:intraciliary transport"/>
    <property type="evidence" value="ECO:0007669"/>
    <property type="project" value="TreeGrafter"/>
</dbReference>
<evidence type="ECO:0000256" key="2">
    <source>
        <dbReference type="ARBA" id="ARBA00009522"/>
    </source>
</evidence>
<evidence type="ECO:0000256" key="3">
    <source>
        <dbReference type="ARBA" id="ARBA00022737"/>
    </source>
</evidence>
<comment type="subcellular location">
    <subcellularLocation>
        <location evidence="1">Cell projection</location>
        <location evidence="1">Cilium</location>
    </subcellularLocation>
</comment>
<dbReference type="InterPro" id="IPR011990">
    <property type="entry name" value="TPR-like_helical_dom_sf"/>
</dbReference>
<evidence type="ECO:0000256" key="5">
    <source>
        <dbReference type="ARBA" id="ARBA00022803"/>
    </source>
</evidence>
<keyword evidence="5" id="KW-0802">TPR repeat</keyword>
<evidence type="ECO:0000313" key="9">
    <source>
        <dbReference type="Proteomes" id="UP000008983"/>
    </source>
</evidence>
<name>G0QQQ3_ICHMU</name>
<evidence type="ECO:0000256" key="6">
    <source>
        <dbReference type="ARBA" id="ARBA00023069"/>
    </source>
</evidence>
<dbReference type="Proteomes" id="UP000008983">
    <property type="component" value="Unassembled WGS sequence"/>
</dbReference>
<dbReference type="Gene3D" id="1.25.40.10">
    <property type="entry name" value="Tetratricopeptide repeat domain"/>
    <property type="match status" value="3"/>
</dbReference>
<dbReference type="SMART" id="SM00028">
    <property type="entry name" value="TPR"/>
    <property type="match status" value="4"/>
</dbReference>
<dbReference type="STRING" id="857967.G0QQQ3"/>
<evidence type="ECO:0000256" key="4">
    <source>
        <dbReference type="ARBA" id="ARBA00022794"/>
    </source>
</evidence>
<dbReference type="OrthoDB" id="432109at2759"/>
<dbReference type="EMBL" id="GL983670">
    <property type="protein sequence ID" value="EGR32453.1"/>
    <property type="molecule type" value="Genomic_DNA"/>
</dbReference>
<organism evidence="8 9">
    <name type="scientific">Ichthyophthirius multifiliis</name>
    <name type="common">White spot disease agent</name>
    <name type="synonym">Ich</name>
    <dbReference type="NCBI Taxonomy" id="5932"/>
    <lineage>
        <taxon>Eukaryota</taxon>
        <taxon>Sar</taxon>
        <taxon>Alveolata</taxon>
        <taxon>Ciliophora</taxon>
        <taxon>Intramacronucleata</taxon>
        <taxon>Oligohymenophorea</taxon>
        <taxon>Hymenostomatida</taxon>
        <taxon>Ophryoglenina</taxon>
        <taxon>Ichthyophthirius</taxon>
    </lineage>
</organism>
<keyword evidence="3" id="KW-0677">Repeat</keyword>
<evidence type="ECO:0000313" key="8">
    <source>
        <dbReference type="EMBL" id="EGR32453.1"/>
    </source>
</evidence>
<evidence type="ECO:0000256" key="1">
    <source>
        <dbReference type="ARBA" id="ARBA00004138"/>
    </source>
</evidence>
<keyword evidence="4" id="KW-0970">Cilium biogenesis/degradation</keyword>
<evidence type="ECO:0000256" key="7">
    <source>
        <dbReference type="ARBA" id="ARBA00023273"/>
    </source>
</evidence>
<reference evidence="8 9" key="1">
    <citation type="submission" date="2011-07" db="EMBL/GenBank/DDBJ databases">
        <authorList>
            <person name="Coyne R."/>
            <person name="Brami D."/>
            <person name="Johnson J."/>
            <person name="Hostetler J."/>
            <person name="Hannick L."/>
            <person name="Clark T."/>
            <person name="Cassidy-Hanley D."/>
            <person name="Inman J."/>
        </authorList>
    </citation>
    <scope>NUCLEOTIDE SEQUENCE [LARGE SCALE GENOMIC DNA]</scope>
    <source>
        <strain evidence="8 9">G5</strain>
    </source>
</reference>
<dbReference type="InterPro" id="IPR039941">
    <property type="entry name" value="TT30"/>
</dbReference>
<dbReference type="OMA" id="CCKHELY"/>